<dbReference type="AlphaFoldDB" id="A0A090S6R2"/>
<comment type="caution">
    <text evidence="1">The sequence shown here is derived from an EMBL/GenBank/DDBJ whole genome shotgun (WGS) entry which is preliminary data.</text>
</comment>
<dbReference type="InterPro" id="IPR008948">
    <property type="entry name" value="L-Aspartase-like"/>
</dbReference>
<dbReference type="GO" id="GO:0006531">
    <property type="term" value="P:aspartate metabolic process"/>
    <property type="evidence" value="ECO:0007669"/>
    <property type="project" value="TreeGrafter"/>
</dbReference>
<keyword evidence="2" id="KW-1185">Reference proteome</keyword>
<dbReference type="EC" id="4.3.1.1" evidence="1"/>
<dbReference type="Proteomes" id="UP000029228">
    <property type="component" value="Unassembled WGS sequence"/>
</dbReference>
<dbReference type="Gene3D" id="1.10.275.10">
    <property type="entry name" value="Fumarase/aspartase (N-terminal domain)"/>
    <property type="match status" value="1"/>
</dbReference>
<dbReference type="PANTHER" id="PTHR42696">
    <property type="entry name" value="ASPARTATE AMMONIA-LYASE"/>
    <property type="match status" value="1"/>
</dbReference>
<evidence type="ECO:0000313" key="1">
    <source>
        <dbReference type="EMBL" id="GAL23246.1"/>
    </source>
</evidence>
<dbReference type="SUPFAM" id="SSF48557">
    <property type="entry name" value="L-aspartase-like"/>
    <property type="match status" value="1"/>
</dbReference>
<dbReference type="STRING" id="990268.JCM19235_7141"/>
<dbReference type="GO" id="GO:0005829">
    <property type="term" value="C:cytosol"/>
    <property type="evidence" value="ECO:0007669"/>
    <property type="project" value="TreeGrafter"/>
</dbReference>
<organism evidence="1 2">
    <name type="scientific">Vibrio maritimus</name>
    <dbReference type="NCBI Taxonomy" id="990268"/>
    <lineage>
        <taxon>Bacteria</taxon>
        <taxon>Pseudomonadati</taxon>
        <taxon>Pseudomonadota</taxon>
        <taxon>Gammaproteobacteria</taxon>
        <taxon>Vibrionales</taxon>
        <taxon>Vibrionaceae</taxon>
        <taxon>Vibrio</taxon>
    </lineage>
</organism>
<reference evidence="1 2" key="2">
    <citation type="submission" date="2014-09" db="EMBL/GenBank/DDBJ databases">
        <authorList>
            <consortium name="NBRP consortium"/>
            <person name="Sawabe T."/>
            <person name="Meirelles P."/>
            <person name="Nakanishi M."/>
            <person name="Sayaka M."/>
            <person name="Hattori M."/>
            <person name="Ohkuma M."/>
        </authorList>
    </citation>
    <scope>NUCLEOTIDE SEQUENCE [LARGE SCALE GENOMIC DNA]</scope>
    <source>
        <strain evidence="2">JCM19235</strain>
    </source>
</reference>
<sequence length="69" mass="7798">MATTTLEHNVASQATRIEEDLLGQRHVPADAYYGIHTLRAIENFNISNVTISDVPDFVRGMVMTKKPRR</sequence>
<proteinExistence type="predicted"/>
<dbReference type="EMBL" id="BBMR01000019">
    <property type="protein sequence ID" value="GAL23246.1"/>
    <property type="molecule type" value="Genomic_DNA"/>
</dbReference>
<dbReference type="PANTHER" id="PTHR42696:SF2">
    <property type="entry name" value="ASPARTATE AMMONIA-LYASE"/>
    <property type="match status" value="1"/>
</dbReference>
<keyword evidence="1" id="KW-0456">Lyase</keyword>
<dbReference type="GO" id="GO:0008797">
    <property type="term" value="F:aspartate ammonia-lyase activity"/>
    <property type="evidence" value="ECO:0007669"/>
    <property type="project" value="UniProtKB-EC"/>
</dbReference>
<accession>A0A090S6R2</accession>
<gene>
    <name evidence="1" type="ORF">JCM19235_7141</name>
</gene>
<name>A0A090S6R2_9VIBR</name>
<dbReference type="InterPro" id="IPR051546">
    <property type="entry name" value="Aspartate_Ammonia-Lyase"/>
</dbReference>
<protein>
    <submittedName>
        <fullName evidence="1">Aspartate ammonia-lyase</fullName>
        <ecNumber evidence="1">4.3.1.1</ecNumber>
    </submittedName>
</protein>
<reference evidence="1 2" key="1">
    <citation type="submission" date="2014-09" db="EMBL/GenBank/DDBJ databases">
        <title>Vibrio maritimus JCM 19235. (C45) whole genome shotgun sequence.</title>
        <authorList>
            <person name="Sawabe T."/>
            <person name="Meirelles P."/>
            <person name="Nakanishi M."/>
            <person name="Sayaka M."/>
            <person name="Hattori M."/>
            <person name="Ohkuma M."/>
        </authorList>
    </citation>
    <scope>NUCLEOTIDE SEQUENCE [LARGE SCALE GENOMIC DNA]</scope>
    <source>
        <strain evidence="2">JCM19235</strain>
    </source>
</reference>
<dbReference type="InterPro" id="IPR024083">
    <property type="entry name" value="Fumarase/histidase_N"/>
</dbReference>
<evidence type="ECO:0000313" key="2">
    <source>
        <dbReference type="Proteomes" id="UP000029228"/>
    </source>
</evidence>